<evidence type="ECO:0000256" key="6">
    <source>
        <dbReference type="ARBA" id="ARBA00022989"/>
    </source>
</evidence>
<proteinExistence type="inferred from homology"/>
<dbReference type="EMBL" id="KV441396">
    <property type="protein sequence ID" value="OAF58552.2"/>
    <property type="molecule type" value="Genomic_DNA"/>
</dbReference>
<dbReference type="Pfam" id="PF13813">
    <property type="entry name" value="MBOAT_2"/>
    <property type="match status" value="1"/>
</dbReference>
<evidence type="ECO:0000256" key="3">
    <source>
        <dbReference type="ARBA" id="ARBA00007282"/>
    </source>
</evidence>
<dbReference type="eggNOG" id="ENOG502SGJ4">
    <property type="taxonomic scope" value="Eukaryota"/>
</dbReference>
<gene>
    <name evidence="10" type="ORF">VC83_05155</name>
</gene>
<protein>
    <recommendedName>
        <fullName evidence="9">Wax synthase domain-containing protein</fullName>
    </recommendedName>
</protein>
<evidence type="ECO:0000256" key="1">
    <source>
        <dbReference type="ARBA" id="ARBA00004141"/>
    </source>
</evidence>
<keyword evidence="7 8" id="KW-0472">Membrane</keyword>
<keyword evidence="6 8" id="KW-1133">Transmembrane helix</keyword>
<dbReference type="RefSeq" id="XP_024323837.1">
    <property type="nucleotide sequence ID" value="XM_024468780.1"/>
</dbReference>
<name>A0A177AAW6_9PEZI</name>
<comment type="subcellular location">
    <subcellularLocation>
        <location evidence="1">Membrane</location>
        <topology evidence="1">Multi-pass membrane protein</topology>
    </subcellularLocation>
</comment>
<keyword evidence="5 8" id="KW-0812">Transmembrane</keyword>
<dbReference type="Proteomes" id="UP000077154">
    <property type="component" value="Unassembled WGS sequence"/>
</dbReference>
<evidence type="ECO:0000256" key="2">
    <source>
        <dbReference type="ARBA" id="ARBA00005179"/>
    </source>
</evidence>
<dbReference type="GO" id="GO:0016020">
    <property type="term" value="C:membrane"/>
    <property type="evidence" value="ECO:0007669"/>
    <property type="project" value="UniProtKB-SubCell"/>
</dbReference>
<dbReference type="GO" id="GO:0008374">
    <property type="term" value="F:O-acyltransferase activity"/>
    <property type="evidence" value="ECO:0007669"/>
    <property type="project" value="InterPro"/>
</dbReference>
<evidence type="ECO:0000256" key="8">
    <source>
        <dbReference type="SAM" id="Phobius"/>
    </source>
</evidence>
<dbReference type="InterPro" id="IPR044851">
    <property type="entry name" value="Wax_synthase"/>
</dbReference>
<evidence type="ECO:0000313" key="10">
    <source>
        <dbReference type="EMBL" id="OAF58552.2"/>
    </source>
</evidence>
<accession>A0A177AAW6</accession>
<evidence type="ECO:0000259" key="9">
    <source>
        <dbReference type="Pfam" id="PF13813"/>
    </source>
</evidence>
<dbReference type="PANTHER" id="PTHR31595:SF57">
    <property type="entry name" value="OS04G0481900 PROTEIN"/>
    <property type="match status" value="1"/>
</dbReference>
<dbReference type="VEuPathDB" id="FungiDB:GMDG_05898"/>
<dbReference type="GO" id="GO:0006629">
    <property type="term" value="P:lipid metabolic process"/>
    <property type="evidence" value="ECO:0007669"/>
    <property type="project" value="InterPro"/>
</dbReference>
<evidence type="ECO:0000256" key="7">
    <source>
        <dbReference type="ARBA" id="ARBA00023136"/>
    </source>
</evidence>
<dbReference type="OrthoDB" id="1077582at2759"/>
<feature type="transmembrane region" description="Helical" evidence="8">
    <location>
        <begin position="87"/>
        <end position="105"/>
    </location>
</feature>
<comment type="pathway">
    <text evidence="2">Secondary metabolite biosynthesis.</text>
</comment>
<evidence type="ECO:0000256" key="4">
    <source>
        <dbReference type="ARBA" id="ARBA00022679"/>
    </source>
</evidence>
<keyword evidence="4" id="KW-0808">Transferase</keyword>
<evidence type="ECO:0000256" key="5">
    <source>
        <dbReference type="ARBA" id="ARBA00022692"/>
    </source>
</evidence>
<feature type="transmembrane region" description="Helical" evidence="8">
    <location>
        <begin position="6"/>
        <end position="29"/>
    </location>
</feature>
<dbReference type="GeneID" id="36288222"/>
<reference evidence="10" key="1">
    <citation type="submission" date="2016-03" db="EMBL/GenBank/DDBJ databases">
        <title>Updated assembly of Pseudogymnoascus destructans, the fungus causing white-nose syndrome of bats.</title>
        <authorList>
            <person name="Palmer J.M."/>
            <person name="Drees K.P."/>
            <person name="Foster J.T."/>
            <person name="Lindner D.L."/>
        </authorList>
    </citation>
    <scope>NUCLEOTIDE SEQUENCE [LARGE SCALE GENOMIC DNA]</scope>
    <source>
        <strain evidence="10">20631-21</strain>
    </source>
</reference>
<organism evidence="10">
    <name type="scientific">Pseudogymnoascus destructans</name>
    <dbReference type="NCBI Taxonomy" id="655981"/>
    <lineage>
        <taxon>Eukaryota</taxon>
        <taxon>Fungi</taxon>
        <taxon>Dikarya</taxon>
        <taxon>Ascomycota</taxon>
        <taxon>Pezizomycotina</taxon>
        <taxon>Leotiomycetes</taxon>
        <taxon>Thelebolales</taxon>
        <taxon>Thelebolaceae</taxon>
        <taxon>Pseudogymnoascus</taxon>
    </lineage>
</organism>
<dbReference type="AlphaFoldDB" id="A0A177AAW6"/>
<comment type="similarity">
    <text evidence="3">Belongs to the wax synthase family.</text>
</comment>
<dbReference type="InterPro" id="IPR032805">
    <property type="entry name" value="Wax_synthase_dom"/>
</dbReference>
<sequence length="197" mass="21553">MLPQEHAIILALQVLLTIYILWTTLQLILRYHDSPPLFGPLYQADSLGGFWAKTWHNAFASPCTSLAYHPVRRALSRVGLPIDAARAGGLVSAFALMGAFHVYALSPLIAREGLRRVWWFFVGNGVAVVFETGLWGKESSMGRGRRRGRAVLAWALEVGFAAWVVRGCGVPEGLGGIRWGEVCDVRQGPVGIGWPGM</sequence>
<feature type="domain" description="Wax synthase" evidence="9">
    <location>
        <begin position="35"/>
        <end position="122"/>
    </location>
</feature>
<dbReference type="PANTHER" id="PTHR31595">
    <property type="entry name" value="LONG-CHAIN-ALCOHOL O-FATTY-ACYLTRANSFERASE 3-RELATED"/>
    <property type="match status" value="1"/>
</dbReference>
<feature type="transmembrane region" description="Helical" evidence="8">
    <location>
        <begin position="117"/>
        <end position="136"/>
    </location>
</feature>